<gene>
    <name evidence="2" type="ORF">EC912_101206</name>
</gene>
<evidence type="ECO:0000313" key="2">
    <source>
        <dbReference type="EMBL" id="TCV97211.1"/>
    </source>
</evidence>
<dbReference type="RefSeq" id="WP_132141292.1">
    <property type="nucleotide sequence ID" value="NZ_SMCS01000001.1"/>
</dbReference>
<organism evidence="2 3">
    <name type="scientific">Luteibacter rhizovicinus</name>
    <dbReference type="NCBI Taxonomy" id="242606"/>
    <lineage>
        <taxon>Bacteria</taxon>
        <taxon>Pseudomonadati</taxon>
        <taxon>Pseudomonadota</taxon>
        <taxon>Gammaproteobacteria</taxon>
        <taxon>Lysobacterales</taxon>
        <taxon>Rhodanobacteraceae</taxon>
        <taxon>Luteibacter</taxon>
    </lineage>
</organism>
<dbReference type="OrthoDB" id="5950388at2"/>
<accession>A0A4R3YWZ6</accession>
<sequence length="169" mass="18251">MFDIRSRTRLRLPRGVFVLGVLATAQVFCIASATDAGATKPFGGNWGYKQTCGQGHSATVTLTQTGNDVAGDWTDGTRVSGTDGSLKGSIRDGKLFVRYCGGDEQAGYAVCPKYEANESDYFVRQGSDLVWYQMIGKKGENAFRKYVVMHPVVKGKPLPVDTHCAADAN</sequence>
<comment type="caution">
    <text evidence="2">The sequence shown here is derived from an EMBL/GenBank/DDBJ whole genome shotgun (WGS) entry which is preliminary data.</text>
</comment>
<dbReference type="EMBL" id="SMCS01000001">
    <property type="protein sequence ID" value="TCV97211.1"/>
    <property type="molecule type" value="Genomic_DNA"/>
</dbReference>
<evidence type="ECO:0000313" key="3">
    <source>
        <dbReference type="Proteomes" id="UP000295645"/>
    </source>
</evidence>
<proteinExistence type="predicted"/>
<protein>
    <recommendedName>
        <fullName evidence="4">Secreted protein</fullName>
    </recommendedName>
</protein>
<feature type="signal peptide" evidence="1">
    <location>
        <begin position="1"/>
        <end position="33"/>
    </location>
</feature>
<evidence type="ECO:0008006" key="4">
    <source>
        <dbReference type="Google" id="ProtNLM"/>
    </source>
</evidence>
<name>A0A4R3YWZ6_9GAMM</name>
<evidence type="ECO:0000256" key="1">
    <source>
        <dbReference type="SAM" id="SignalP"/>
    </source>
</evidence>
<dbReference type="Proteomes" id="UP000295645">
    <property type="component" value="Unassembled WGS sequence"/>
</dbReference>
<keyword evidence="3" id="KW-1185">Reference proteome</keyword>
<reference evidence="2 3" key="1">
    <citation type="submission" date="2019-03" db="EMBL/GenBank/DDBJ databases">
        <title>Above-ground endophytic microbial communities from plants in different locations in the United States.</title>
        <authorList>
            <person name="Frank C."/>
        </authorList>
    </citation>
    <scope>NUCLEOTIDE SEQUENCE [LARGE SCALE GENOMIC DNA]</scope>
    <source>
        <strain evidence="2 3">LP_13_YM</strain>
    </source>
</reference>
<dbReference type="AlphaFoldDB" id="A0A4R3YWZ6"/>
<keyword evidence="1" id="KW-0732">Signal</keyword>
<feature type="chain" id="PRO_5020272403" description="Secreted protein" evidence="1">
    <location>
        <begin position="34"/>
        <end position="169"/>
    </location>
</feature>